<dbReference type="Gene3D" id="3.90.1220.10">
    <property type="entry name" value="Cellulose docking domain, dockering"/>
    <property type="match status" value="2"/>
</dbReference>
<keyword evidence="3" id="KW-0378">Hydrolase</keyword>
<evidence type="ECO:0000259" key="5">
    <source>
        <dbReference type="PROSITE" id="PS51763"/>
    </source>
</evidence>
<evidence type="ECO:0000256" key="1">
    <source>
        <dbReference type="ARBA" id="ARBA00022729"/>
    </source>
</evidence>
<evidence type="ECO:0000256" key="4">
    <source>
        <dbReference type="SAM" id="SignalP"/>
    </source>
</evidence>
<dbReference type="OrthoDB" id="10267127at2759"/>
<dbReference type="GO" id="GO:0016787">
    <property type="term" value="F:hydrolase activity"/>
    <property type="evidence" value="ECO:0007669"/>
    <property type="project" value="UniProtKB-KW"/>
</dbReference>
<dbReference type="Pfam" id="PF08757">
    <property type="entry name" value="CotH"/>
    <property type="match status" value="1"/>
</dbReference>
<keyword evidence="7" id="KW-1185">Reference proteome</keyword>
<gene>
    <name evidence="6" type="ORF">LY90DRAFT_663240</name>
</gene>
<dbReference type="EMBL" id="MCOG01000002">
    <property type="protein sequence ID" value="ORY86601.1"/>
    <property type="molecule type" value="Genomic_DNA"/>
</dbReference>
<reference evidence="6 7" key="1">
    <citation type="submission" date="2016-08" db="EMBL/GenBank/DDBJ databases">
        <title>A Parts List for Fungal Cellulosomes Revealed by Comparative Genomics.</title>
        <authorList>
            <consortium name="DOE Joint Genome Institute"/>
            <person name="Haitjema C.H."/>
            <person name="Gilmore S.P."/>
            <person name="Henske J.K."/>
            <person name="Solomon K.V."/>
            <person name="De Groot R."/>
            <person name="Kuo A."/>
            <person name="Mondo S.J."/>
            <person name="Salamov A.A."/>
            <person name="Labutti K."/>
            <person name="Zhao Z."/>
            <person name="Chiniquy J."/>
            <person name="Barry K."/>
            <person name="Brewer H.M."/>
            <person name="Purvine S.O."/>
            <person name="Wright A.T."/>
            <person name="Boxma B."/>
            <person name="Van Alen T."/>
            <person name="Hackstein J.H."/>
            <person name="Baker S.E."/>
            <person name="Grigoriev I.V."/>
            <person name="O'Malley M.A."/>
        </authorList>
    </citation>
    <scope>NUCLEOTIDE SEQUENCE [LARGE SCALE GENOMIC DNA]</scope>
    <source>
        <strain evidence="6 7">G1</strain>
    </source>
</reference>
<dbReference type="Proteomes" id="UP000193920">
    <property type="component" value="Unassembled WGS sequence"/>
</dbReference>
<dbReference type="PROSITE" id="PS51763">
    <property type="entry name" value="CBM10"/>
    <property type="match status" value="2"/>
</dbReference>
<dbReference type="PANTHER" id="PTHR40050">
    <property type="entry name" value="INNER SPORE COAT PROTEIN H"/>
    <property type="match status" value="1"/>
</dbReference>
<dbReference type="InterPro" id="IPR009034">
    <property type="entry name" value="Dockerin_dom_fun_sf"/>
</dbReference>
<feature type="chain" id="PRO_5013164027" description="CBM10 domain-containing protein" evidence="4">
    <location>
        <begin position="19"/>
        <end position="552"/>
    </location>
</feature>
<dbReference type="SUPFAM" id="SSF64571">
    <property type="entry name" value="Cellulose docking domain, dockering"/>
    <property type="match status" value="2"/>
</dbReference>
<keyword evidence="2" id="KW-0677">Repeat</keyword>
<protein>
    <recommendedName>
        <fullName evidence="5">CBM10 domain-containing protein</fullName>
    </recommendedName>
</protein>
<dbReference type="InterPro" id="IPR002883">
    <property type="entry name" value="CBM10/Dockerin_dom"/>
</dbReference>
<accession>A0A1Y2FRG8</accession>
<feature type="domain" description="CBM10" evidence="5">
    <location>
        <begin position="511"/>
        <end position="548"/>
    </location>
</feature>
<organism evidence="6 7">
    <name type="scientific">Neocallimastix californiae</name>
    <dbReference type="NCBI Taxonomy" id="1754190"/>
    <lineage>
        <taxon>Eukaryota</taxon>
        <taxon>Fungi</taxon>
        <taxon>Fungi incertae sedis</taxon>
        <taxon>Chytridiomycota</taxon>
        <taxon>Chytridiomycota incertae sedis</taxon>
        <taxon>Neocallimastigomycetes</taxon>
        <taxon>Neocallimastigales</taxon>
        <taxon>Neocallimastigaceae</taxon>
        <taxon>Neocallimastix</taxon>
    </lineage>
</organism>
<proteinExistence type="predicted"/>
<dbReference type="InterPro" id="IPR014867">
    <property type="entry name" value="Spore_coat_CotH_CotH2/3/7"/>
</dbReference>
<keyword evidence="1 4" id="KW-0732">Signal</keyword>
<comment type="caution">
    <text evidence="6">The sequence shown here is derived from an EMBL/GenBank/DDBJ whole genome shotgun (WGS) entry which is preliminary data.</text>
</comment>
<dbReference type="Pfam" id="PF02013">
    <property type="entry name" value="CBM_10"/>
    <property type="match status" value="2"/>
</dbReference>
<feature type="signal peptide" evidence="4">
    <location>
        <begin position="1"/>
        <end position="18"/>
    </location>
</feature>
<evidence type="ECO:0000256" key="3">
    <source>
        <dbReference type="ARBA" id="ARBA00022801"/>
    </source>
</evidence>
<sequence length="552" mass="64181">MKSILFTILGLFCVNVYSKYLDNLDRSFDNAEETIVNIFIPLSEPDYQKLVNLTQISEEQIKNTPKTTELPDFEVKVNATVRYGTKEEERTVKFKTGGSNARSNSKVGFNLKFEEKIFNRKSIRLRPDPNDVSYMREKLTSDILNRVGLPSIQATYARLYINNEYFGLYTFLDAVKPAMIKKVFKVEDDGDDMYLYQCKYDGMDFSIGSESSCIDAVNEEKGDMTQLEDFIQKVNSATSLEQFEEFLDVNLFLKSVIVEWLIGTYDHFVILGTNFDLYKRKSDNKWCMLLHDFDNTFGHKLSSKHFNLGNNQNEKAIDYHTLSFKDFNSKVNHKIFKYLIYDDDTKFKAILKDVLIYAFNPEILEQHISELKTFLIPYVIEDLTPINDQLPGRINKMGKDSDVTFSDFEENNEIQEYIQKRYDAVIKEYGFNSDEIIELSKTQKPTSYFTLASTEKQEKEAKDQLCWSRYIGYICCDKCNVLYVDEEGKWGIEDGYWCGINPSKCKYEDNQCVKNKNNDLPCCSTCDIYLTDATGRYGYENGEWCNTPFNCP</sequence>
<name>A0A1Y2FRG8_9FUNG</name>
<evidence type="ECO:0000313" key="7">
    <source>
        <dbReference type="Proteomes" id="UP000193920"/>
    </source>
</evidence>
<dbReference type="PANTHER" id="PTHR40050:SF1">
    <property type="entry name" value="INNER SPORE COAT PROTEIN H"/>
    <property type="match status" value="1"/>
</dbReference>
<evidence type="ECO:0000313" key="6">
    <source>
        <dbReference type="EMBL" id="ORY86601.1"/>
    </source>
</evidence>
<dbReference type="AlphaFoldDB" id="A0A1Y2FRG8"/>
<evidence type="ECO:0000256" key="2">
    <source>
        <dbReference type="ARBA" id="ARBA00022737"/>
    </source>
</evidence>
<feature type="domain" description="CBM10" evidence="5">
    <location>
        <begin position="465"/>
        <end position="501"/>
    </location>
</feature>